<name>L1I9K3_GUITC</name>
<dbReference type="KEGG" id="gtt:GUITHDRAFT_121286"/>
<reference evidence="3" key="2">
    <citation type="submission" date="2012-11" db="EMBL/GenBank/DDBJ databases">
        <authorList>
            <person name="Kuo A."/>
            <person name="Curtis B.A."/>
            <person name="Tanifuji G."/>
            <person name="Burki F."/>
            <person name="Gruber A."/>
            <person name="Irimia M."/>
            <person name="Maruyama S."/>
            <person name="Arias M.C."/>
            <person name="Ball S.G."/>
            <person name="Gile G.H."/>
            <person name="Hirakawa Y."/>
            <person name="Hopkins J.F."/>
            <person name="Rensing S.A."/>
            <person name="Schmutz J."/>
            <person name="Symeonidi A."/>
            <person name="Elias M."/>
            <person name="Eveleigh R.J."/>
            <person name="Herman E.K."/>
            <person name="Klute M.J."/>
            <person name="Nakayama T."/>
            <person name="Obornik M."/>
            <person name="Reyes-Prieto A."/>
            <person name="Armbrust E.V."/>
            <person name="Aves S.J."/>
            <person name="Beiko R.G."/>
            <person name="Coutinho P."/>
            <person name="Dacks J.B."/>
            <person name="Durnford D.G."/>
            <person name="Fast N.M."/>
            <person name="Green B.R."/>
            <person name="Grisdale C."/>
            <person name="Hempe F."/>
            <person name="Henrissat B."/>
            <person name="Hoppner M.P."/>
            <person name="Ishida K.-I."/>
            <person name="Kim E."/>
            <person name="Koreny L."/>
            <person name="Kroth P.G."/>
            <person name="Liu Y."/>
            <person name="Malik S.-B."/>
            <person name="Maier U.G."/>
            <person name="McRose D."/>
            <person name="Mock T."/>
            <person name="Neilson J.A."/>
            <person name="Onodera N.T."/>
            <person name="Poole A.M."/>
            <person name="Pritham E.J."/>
            <person name="Richards T.A."/>
            <person name="Rocap G."/>
            <person name="Roy S.W."/>
            <person name="Sarai C."/>
            <person name="Schaack S."/>
            <person name="Shirato S."/>
            <person name="Slamovits C.H."/>
            <person name="Spencer D.F."/>
            <person name="Suzuki S."/>
            <person name="Worden A.Z."/>
            <person name="Zauner S."/>
            <person name="Barry K."/>
            <person name="Bell C."/>
            <person name="Bharti A.K."/>
            <person name="Crow J.A."/>
            <person name="Grimwood J."/>
            <person name="Kramer R."/>
            <person name="Lindquist E."/>
            <person name="Lucas S."/>
            <person name="Salamov A."/>
            <person name="McFadden G.I."/>
            <person name="Lane C.E."/>
            <person name="Keeling P.J."/>
            <person name="Gray M.W."/>
            <person name="Grigoriev I.V."/>
            <person name="Archibald J.M."/>
        </authorList>
    </citation>
    <scope>NUCLEOTIDE SEQUENCE</scope>
    <source>
        <strain evidence="3">CCMP2712</strain>
    </source>
</reference>
<dbReference type="HOGENOM" id="CLU_779497_0_0_1"/>
<dbReference type="EMBL" id="JH993184">
    <property type="protein sequence ID" value="EKX32535.1"/>
    <property type="molecule type" value="Genomic_DNA"/>
</dbReference>
<protein>
    <submittedName>
        <fullName evidence="1 2">Uncharacterized protein</fullName>
    </submittedName>
</protein>
<proteinExistence type="predicted"/>
<dbReference type="RefSeq" id="XP_005819515.1">
    <property type="nucleotide sequence ID" value="XM_005819458.1"/>
</dbReference>
<keyword evidence="3" id="KW-1185">Reference proteome</keyword>
<evidence type="ECO:0000313" key="3">
    <source>
        <dbReference type="Proteomes" id="UP000011087"/>
    </source>
</evidence>
<dbReference type="AlphaFoldDB" id="L1I9K3"/>
<organism evidence="1">
    <name type="scientific">Guillardia theta (strain CCMP2712)</name>
    <name type="common">Cryptophyte</name>
    <dbReference type="NCBI Taxonomy" id="905079"/>
    <lineage>
        <taxon>Eukaryota</taxon>
        <taxon>Cryptophyceae</taxon>
        <taxon>Pyrenomonadales</taxon>
        <taxon>Geminigeraceae</taxon>
        <taxon>Guillardia</taxon>
    </lineage>
</organism>
<sequence length="362" mass="40795">MSGTLNLNEVMYSDPDKAEQPIPVALRLWKPPVSTQCYRSGLVIPSWKERCNVLQCTIPKPLAAGIQPAIIEMGTVMRDSHQSLRRSLQREEVMWTPAAGSGCETTWPTQLLMPSIINFTSGKCTSISCAWCSAPMNCLKCPRKDDGTPCTETCASSLLISAVDYFKMQERMKLMEQDTDASNKLTSIACVYMCCKCVRETRFCQIFRYLGGFARKYKMKDNIMVGSHHLVYNPISRGCVACTLSDDKIVNNPKDVIIWPGMTCIGYSEMDSNIPGLIGQHYKHYNSALKLLVNGGTFADVMRYVSNQAKVPRTRRAHSDALRWLILDQSHMFTDDELLNPPSDDTRVSFKSKRKRNDGRRC</sequence>
<dbReference type="GeneID" id="17289263"/>
<dbReference type="Proteomes" id="UP000011087">
    <property type="component" value="Unassembled WGS sequence"/>
</dbReference>
<dbReference type="EnsemblProtists" id="EKX32535">
    <property type="protein sequence ID" value="EKX32535"/>
    <property type="gene ID" value="GUITHDRAFT_121286"/>
</dbReference>
<gene>
    <name evidence="1" type="ORF">GUITHDRAFT_121286</name>
</gene>
<dbReference type="PaxDb" id="55529-EKX32535"/>
<reference evidence="2" key="3">
    <citation type="submission" date="2016-03" db="UniProtKB">
        <authorList>
            <consortium name="EnsemblProtists"/>
        </authorList>
    </citation>
    <scope>IDENTIFICATION</scope>
</reference>
<evidence type="ECO:0000313" key="2">
    <source>
        <dbReference type="EnsemblProtists" id="EKX32535"/>
    </source>
</evidence>
<accession>L1I9K3</accession>
<evidence type="ECO:0000313" key="1">
    <source>
        <dbReference type="EMBL" id="EKX32535.1"/>
    </source>
</evidence>
<reference evidence="1 3" key="1">
    <citation type="journal article" date="2012" name="Nature">
        <title>Algal genomes reveal evolutionary mosaicism and the fate of nucleomorphs.</title>
        <authorList>
            <consortium name="DOE Joint Genome Institute"/>
            <person name="Curtis B.A."/>
            <person name="Tanifuji G."/>
            <person name="Burki F."/>
            <person name="Gruber A."/>
            <person name="Irimia M."/>
            <person name="Maruyama S."/>
            <person name="Arias M.C."/>
            <person name="Ball S.G."/>
            <person name="Gile G.H."/>
            <person name="Hirakawa Y."/>
            <person name="Hopkins J.F."/>
            <person name="Kuo A."/>
            <person name="Rensing S.A."/>
            <person name="Schmutz J."/>
            <person name="Symeonidi A."/>
            <person name="Elias M."/>
            <person name="Eveleigh R.J."/>
            <person name="Herman E.K."/>
            <person name="Klute M.J."/>
            <person name="Nakayama T."/>
            <person name="Obornik M."/>
            <person name="Reyes-Prieto A."/>
            <person name="Armbrust E.V."/>
            <person name="Aves S.J."/>
            <person name="Beiko R.G."/>
            <person name="Coutinho P."/>
            <person name="Dacks J.B."/>
            <person name="Durnford D.G."/>
            <person name="Fast N.M."/>
            <person name="Green B.R."/>
            <person name="Grisdale C.J."/>
            <person name="Hempel F."/>
            <person name="Henrissat B."/>
            <person name="Hoppner M.P."/>
            <person name="Ishida K."/>
            <person name="Kim E."/>
            <person name="Koreny L."/>
            <person name="Kroth P.G."/>
            <person name="Liu Y."/>
            <person name="Malik S.B."/>
            <person name="Maier U.G."/>
            <person name="McRose D."/>
            <person name="Mock T."/>
            <person name="Neilson J.A."/>
            <person name="Onodera N.T."/>
            <person name="Poole A.M."/>
            <person name="Pritham E.J."/>
            <person name="Richards T.A."/>
            <person name="Rocap G."/>
            <person name="Roy S.W."/>
            <person name="Sarai C."/>
            <person name="Schaack S."/>
            <person name="Shirato S."/>
            <person name="Slamovits C.H."/>
            <person name="Spencer D.F."/>
            <person name="Suzuki S."/>
            <person name="Worden A.Z."/>
            <person name="Zauner S."/>
            <person name="Barry K."/>
            <person name="Bell C."/>
            <person name="Bharti A.K."/>
            <person name="Crow J.A."/>
            <person name="Grimwood J."/>
            <person name="Kramer R."/>
            <person name="Lindquist E."/>
            <person name="Lucas S."/>
            <person name="Salamov A."/>
            <person name="McFadden G.I."/>
            <person name="Lane C.E."/>
            <person name="Keeling P.J."/>
            <person name="Gray M.W."/>
            <person name="Grigoriev I.V."/>
            <person name="Archibald J.M."/>
        </authorList>
    </citation>
    <scope>NUCLEOTIDE SEQUENCE</scope>
    <source>
        <strain evidence="1 3">CCMP2712</strain>
    </source>
</reference>